<accession>A0A8C9A1V2</accession>
<protein>
    <submittedName>
        <fullName evidence="2">Uncharacterized protein</fullName>
    </submittedName>
</protein>
<dbReference type="GO" id="GO:0007155">
    <property type="term" value="P:cell adhesion"/>
    <property type="evidence" value="ECO:0007669"/>
    <property type="project" value="InterPro"/>
</dbReference>
<organism evidence="2 3">
    <name type="scientific">Prolemur simus</name>
    <name type="common">Greater bamboo lemur</name>
    <name type="synonym">Hapalemur simus</name>
    <dbReference type="NCBI Taxonomy" id="1328070"/>
    <lineage>
        <taxon>Eukaryota</taxon>
        <taxon>Metazoa</taxon>
        <taxon>Chordata</taxon>
        <taxon>Craniata</taxon>
        <taxon>Vertebrata</taxon>
        <taxon>Euteleostomi</taxon>
        <taxon>Mammalia</taxon>
        <taxon>Eutheria</taxon>
        <taxon>Euarchontoglires</taxon>
        <taxon>Primates</taxon>
        <taxon>Strepsirrhini</taxon>
        <taxon>Lemuriformes</taxon>
        <taxon>Lemuridae</taxon>
        <taxon>Prolemur</taxon>
    </lineage>
</organism>
<proteinExistence type="predicted"/>
<reference evidence="2" key="2">
    <citation type="submission" date="2025-09" db="UniProtKB">
        <authorList>
            <consortium name="Ensembl"/>
        </authorList>
    </citation>
    <scope>IDENTIFICATION</scope>
</reference>
<dbReference type="GO" id="GO:0001649">
    <property type="term" value="P:osteoblast differentiation"/>
    <property type="evidence" value="ECO:0007669"/>
    <property type="project" value="TreeGrafter"/>
</dbReference>
<dbReference type="PANTHER" id="PTHR10607">
    <property type="entry name" value="OSTEOPONTIN"/>
    <property type="match status" value="1"/>
</dbReference>
<dbReference type="GeneTree" id="ENSGT00390000002509"/>
<dbReference type="Ensembl" id="ENSPSMT00000027045.1">
    <property type="protein sequence ID" value="ENSPSMP00000023282.1"/>
    <property type="gene ID" value="ENSPSMG00000016478.1"/>
</dbReference>
<sequence length="95" mass="10936">WNLAPKCHGVQMDDPSVETHSHEQSRLHKQKADDDSNEPSDVINSQAHSQSHEFQSHEFHSQEDRQVPDPQSKEEDKHLKFRVSHELDSASSEVN</sequence>
<feature type="compositionally biased region" description="Basic and acidic residues" evidence="1">
    <location>
        <begin position="17"/>
        <end position="34"/>
    </location>
</feature>
<keyword evidence="3" id="KW-1185">Reference proteome</keyword>
<reference evidence="2" key="1">
    <citation type="submission" date="2025-08" db="UniProtKB">
        <authorList>
            <consortium name="Ensembl"/>
        </authorList>
    </citation>
    <scope>IDENTIFICATION</scope>
</reference>
<feature type="compositionally biased region" description="Basic and acidic residues" evidence="1">
    <location>
        <begin position="50"/>
        <end position="88"/>
    </location>
</feature>
<evidence type="ECO:0000313" key="3">
    <source>
        <dbReference type="Proteomes" id="UP000694414"/>
    </source>
</evidence>
<dbReference type="AlphaFoldDB" id="A0A8C9A1V2"/>
<dbReference type="GO" id="GO:0050840">
    <property type="term" value="F:extracellular matrix binding"/>
    <property type="evidence" value="ECO:0007669"/>
    <property type="project" value="TreeGrafter"/>
</dbReference>
<dbReference type="GO" id="GO:0045780">
    <property type="term" value="P:positive regulation of bone resorption"/>
    <property type="evidence" value="ECO:0007669"/>
    <property type="project" value="TreeGrafter"/>
</dbReference>
<dbReference type="Pfam" id="PF00865">
    <property type="entry name" value="Osteopontin"/>
    <property type="match status" value="1"/>
</dbReference>
<dbReference type="InterPro" id="IPR002038">
    <property type="entry name" value="Osteopontin"/>
</dbReference>
<dbReference type="GO" id="GO:0005615">
    <property type="term" value="C:extracellular space"/>
    <property type="evidence" value="ECO:0007669"/>
    <property type="project" value="TreeGrafter"/>
</dbReference>
<evidence type="ECO:0000313" key="2">
    <source>
        <dbReference type="Ensembl" id="ENSPSMP00000023282.1"/>
    </source>
</evidence>
<evidence type="ECO:0000256" key="1">
    <source>
        <dbReference type="SAM" id="MobiDB-lite"/>
    </source>
</evidence>
<dbReference type="Proteomes" id="UP000694414">
    <property type="component" value="Unplaced"/>
</dbReference>
<name>A0A8C9A1V2_PROSS</name>
<feature type="region of interest" description="Disordered" evidence="1">
    <location>
        <begin position="1"/>
        <end position="95"/>
    </location>
</feature>
<dbReference type="PANTHER" id="PTHR10607:SF1">
    <property type="entry name" value="OSTEOPONTIN"/>
    <property type="match status" value="1"/>
</dbReference>